<dbReference type="Gene3D" id="3.40.630.30">
    <property type="match status" value="1"/>
</dbReference>
<evidence type="ECO:0000256" key="2">
    <source>
        <dbReference type="ARBA" id="ARBA00023315"/>
    </source>
</evidence>
<protein>
    <submittedName>
        <fullName evidence="4">GNAT family N-acetyltransferase</fullName>
    </submittedName>
</protein>
<name>A0A927C6T0_9BACL</name>
<evidence type="ECO:0000313" key="5">
    <source>
        <dbReference type="Proteomes" id="UP000639396"/>
    </source>
</evidence>
<dbReference type="EMBL" id="JACXJA010000011">
    <property type="protein sequence ID" value="MBD2862424.1"/>
    <property type="molecule type" value="Genomic_DNA"/>
</dbReference>
<dbReference type="InterPro" id="IPR016181">
    <property type="entry name" value="Acyl_CoA_acyltransferase"/>
</dbReference>
<proteinExistence type="predicted"/>
<accession>A0A927C6T0</accession>
<evidence type="ECO:0000256" key="1">
    <source>
        <dbReference type="ARBA" id="ARBA00022679"/>
    </source>
</evidence>
<dbReference type="InterPro" id="IPR050832">
    <property type="entry name" value="Bact_Acetyltransf"/>
</dbReference>
<dbReference type="InterPro" id="IPR000182">
    <property type="entry name" value="GNAT_dom"/>
</dbReference>
<keyword evidence="1" id="KW-0808">Transferase</keyword>
<dbReference type="CDD" id="cd04301">
    <property type="entry name" value="NAT_SF"/>
    <property type="match status" value="1"/>
</dbReference>
<dbReference type="GO" id="GO:0016747">
    <property type="term" value="F:acyltransferase activity, transferring groups other than amino-acyl groups"/>
    <property type="evidence" value="ECO:0007669"/>
    <property type="project" value="InterPro"/>
</dbReference>
<feature type="domain" description="N-acetyltransferase" evidence="3">
    <location>
        <begin position="3"/>
        <end position="152"/>
    </location>
</feature>
<keyword evidence="5" id="KW-1185">Reference proteome</keyword>
<dbReference type="PANTHER" id="PTHR43877">
    <property type="entry name" value="AMINOALKYLPHOSPHONATE N-ACETYLTRANSFERASE-RELATED-RELATED"/>
    <property type="match status" value="1"/>
</dbReference>
<dbReference type="RefSeq" id="WP_190927301.1">
    <property type="nucleotide sequence ID" value="NZ_JACXJA010000011.1"/>
</dbReference>
<organism evidence="4 5">
    <name type="scientific">Paenibacillus oceani</name>
    <dbReference type="NCBI Taxonomy" id="2772510"/>
    <lineage>
        <taxon>Bacteria</taxon>
        <taxon>Bacillati</taxon>
        <taxon>Bacillota</taxon>
        <taxon>Bacilli</taxon>
        <taxon>Bacillales</taxon>
        <taxon>Paenibacillaceae</taxon>
        <taxon>Paenibacillus</taxon>
    </lineage>
</organism>
<keyword evidence="2" id="KW-0012">Acyltransferase</keyword>
<reference evidence="4" key="1">
    <citation type="submission" date="2020-09" db="EMBL/GenBank/DDBJ databases">
        <title>A novel bacterium of genus Paenibacillus, isolated from South China Sea.</title>
        <authorList>
            <person name="Huang H."/>
            <person name="Mo K."/>
            <person name="Hu Y."/>
        </authorList>
    </citation>
    <scope>NUCLEOTIDE SEQUENCE</scope>
    <source>
        <strain evidence="4">IB182363</strain>
    </source>
</reference>
<gene>
    <name evidence="4" type="ORF">IDH45_10565</name>
</gene>
<dbReference type="Pfam" id="PF00583">
    <property type="entry name" value="Acetyltransf_1"/>
    <property type="match status" value="1"/>
</dbReference>
<dbReference type="SUPFAM" id="SSF55729">
    <property type="entry name" value="Acyl-CoA N-acyltransferases (Nat)"/>
    <property type="match status" value="1"/>
</dbReference>
<dbReference type="PROSITE" id="PS51186">
    <property type="entry name" value="GNAT"/>
    <property type="match status" value="1"/>
</dbReference>
<evidence type="ECO:0000259" key="3">
    <source>
        <dbReference type="PROSITE" id="PS51186"/>
    </source>
</evidence>
<dbReference type="Proteomes" id="UP000639396">
    <property type="component" value="Unassembled WGS sequence"/>
</dbReference>
<dbReference type="AlphaFoldDB" id="A0A927C6T0"/>
<comment type="caution">
    <text evidence="4">The sequence shown here is derived from an EMBL/GenBank/DDBJ whole genome shotgun (WGS) entry which is preliminary data.</text>
</comment>
<evidence type="ECO:0000313" key="4">
    <source>
        <dbReference type="EMBL" id="MBD2862424.1"/>
    </source>
</evidence>
<sequence length="156" mass="17793">MDVRIERALTTDAEEILALQKLAYRSEAELYRNYGIEPLVQTIEHVKLQFQNHTVLKAVSDGSIVGSVRAYANDGTCFIGKLIVHPGYQGRGIGTTLMNAIETFRPAGRYELFTGSKSVNNIRLYHRLGYRIFKYETVEPDWGLVFLEKNREIQPL</sequence>